<dbReference type="RefSeq" id="WP_345579878.1">
    <property type="nucleotide sequence ID" value="NZ_BAABDQ010000069.1"/>
</dbReference>
<proteinExistence type="inferred from homology"/>
<dbReference type="Proteomes" id="UP001500630">
    <property type="component" value="Unassembled WGS sequence"/>
</dbReference>
<accession>A0ABP7A0Z7</accession>
<dbReference type="SUPFAM" id="SSF52283">
    <property type="entry name" value="Formate/glycerate dehydrogenase catalytic domain-like"/>
    <property type="match status" value="1"/>
</dbReference>
<feature type="domain" description="S-adenosyl-L-homocysteine hydrolase NAD binding" evidence="2">
    <location>
        <begin position="103"/>
        <end position="255"/>
    </location>
</feature>
<name>A0ABP7A0Z7_9ACTN</name>
<dbReference type="InterPro" id="IPR036291">
    <property type="entry name" value="NAD(P)-bd_dom_sf"/>
</dbReference>
<evidence type="ECO:0000313" key="4">
    <source>
        <dbReference type="Proteomes" id="UP001500630"/>
    </source>
</evidence>
<dbReference type="PANTHER" id="PTHR23420:SF0">
    <property type="entry name" value="ADENOSYLHOMOCYSTEINASE"/>
    <property type="match status" value="1"/>
</dbReference>
<gene>
    <name evidence="3" type="ORF">GCM10022419_130980</name>
</gene>
<organism evidence="3 4">
    <name type="scientific">Nonomuraea rosea</name>
    <dbReference type="NCBI Taxonomy" id="638574"/>
    <lineage>
        <taxon>Bacteria</taxon>
        <taxon>Bacillati</taxon>
        <taxon>Actinomycetota</taxon>
        <taxon>Actinomycetes</taxon>
        <taxon>Streptosporangiales</taxon>
        <taxon>Streptosporangiaceae</taxon>
        <taxon>Nonomuraea</taxon>
    </lineage>
</organism>
<dbReference type="SUPFAM" id="SSF51735">
    <property type="entry name" value="NAD(P)-binding Rossmann-fold domains"/>
    <property type="match status" value="1"/>
</dbReference>
<evidence type="ECO:0000256" key="1">
    <source>
        <dbReference type="ARBA" id="ARBA00007122"/>
    </source>
</evidence>
<dbReference type="EMBL" id="BAABDQ010000069">
    <property type="protein sequence ID" value="GAA3623116.1"/>
    <property type="molecule type" value="Genomic_DNA"/>
</dbReference>
<sequence length="305" mass="33379">MARLADLPLTVPASIESVGRIAVDAAVRAARTNGAPVVIQEVGGYCSDLASELVPHVRGIVEDTKQGQWRYQALERLPLPVFTIADSPLKALEDIQVGRAIATSLEGLLRSRFYCLLSERRVLVLGYGGIGASLAEHLRRIGARVAIFDLNEVRMAAAVVNGYRVGSREELLAWAEVIVGTSGDRSLDVHDIQYLRDGVILASGSSKQVEIDVAGLRDHSLSTLPTDDVETFLIAGRSVHLLNEGRPINFLEQSILGGVLDLVYSELFLCTRELARTPLAAGLYRLDKKLQQALARRWFEHYAKD</sequence>
<comment type="caution">
    <text evidence="3">The sequence shown here is derived from an EMBL/GenBank/DDBJ whole genome shotgun (WGS) entry which is preliminary data.</text>
</comment>
<keyword evidence="4" id="KW-1185">Reference proteome</keyword>
<dbReference type="PANTHER" id="PTHR23420">
    <property type="entry name" value="ADENOSYLHOMOCYSTEINASE"/>
    <property type="match status" value="1"/>
</dbReference>
<dbReference type="Pfam" id="PF00670">
    <property type="entry name" value="AdoHcyase_NAD"/>
    <property type="match status" value="1"/>
</dbReference>
<evidence type="ECO:0000313" key="3">
    <source>
        <dbReference type="EMBL" id="GAA3623116.1"/>
    </source>
</evidence>
<comment type="similarity">
    <text evidence="1">Belongs to the adenosylhomocysteinase family.</text>
</comment>
<dbReference type="Gene3D" id="3.40.50.720">
    <property type="entry name" value="NAD(P)-binding Rossmann-like Domain"/>
    <property type="match status" value="1"/>
</dbReference>
<reference evidence="4" key="1">
    <citation type="journal article" date="2019" name="Int. J. Syst. Evol. Microbiol.">
        <title>The Global Catalogue of Microorganisms (GCM) 10K type strain sequencing project: providing services to taxonomists for standard genome sequencing and annotation.</title>
        <authorList>
            <consortium name="The Broad Institute Genomics Platform"/>
            <consortium name="The Broad Institute Genome Sequencing Center for Infectious Disease"/>
            <person name="Wu L."/>
            <person name="Ma J."/>
        </authorList>
    </citation>
    <scope>NUCLEOTIDE SEQUENCE [LARGE SCALE GENOMIC DNA]</scope>
    <source>
        <strain evidence="4">JCM 17326</strain>
    </source>
</reference>
<dbReference type="InterPro" id="IPR000043">
    <property type="entry name" value="Adenosylhomocysteinase-like"/>
</dbReference>
<protein>
    <recommendedName>
        <fullName evidence="2">S-adenosyl-L-homocysteine hydrolase NAD binding domain-containing protein</fullName>
    </recommendedName>
</protein>
<dbReference type="InterPro" id="IPR015878">
    <property type="entry name" value="Ado_hCys_hydrolase_NAD-bd"/>
</dbReference>
<evidence type="ECO:0000259" key="2">
    <source>
        <dbReference type="SMART" id="SM00997"/>
    </source>
</evidence>
<dbReference type="SMART" id="SM00997">
    <property type="entry name" value="AdoHcyase_NAD"/>
    <property type="match status" value="1"/>
</dbReference>